<dbReference type="SMART" id="SM00355">
    <property type="entry name" value="ZnF_C2H2"/>
    <property type="match status" value="2"/>
</dbReference>
<dbReference type="PANTHER" id="PTHR23057">
    <property type="entry name" value="JUXTAPOSED WITH ANOTHER ZINC FINGER PROTEIN 1"/>
    <property type="match status" value="1"/>
</dbReference>
<evidence type="ECO:0000256" key="5">
    <source>
        <dbReference type="PROSITE-ProRule" id="PRU00042"/>
    </source>
</evidence>
<evidence type="ECO:0000313" key="9">
    <source>
        <dbReference type="Proteomes" id="UP000269721"/>
    </source>
</evidence>
<keyword evidence="1" id="KW-0479">Metal-binding</keyword>
<evidence type="ECO:0000256" key="2">
    <source>
        <dbReference type="ARBA" id="ARBA00022737"/>
    </source>
</evidence>
<protein>
    <recommendedName>
        <fullName evidence="7">C2H2-type domain-containing protein</fullName>
    </recommendedName>
</protein>
<name>A0A4P9WKS3_9FUNG</name>
<sequence length="447" mass="49218">MPAIDMAVPMAVSRSPRTDSASFRRMAIIGSIGKSLGTSFTRGGSFTREAFLDVYNFQFGSHSPIAVSPSRDLAHFAVLEDRYCKDFACCGIKLEDLHDLLQHFEECHVRIESDVEDDEDLPFEFESMEETDMDMSDSDSVNSDPNDVFFKAQPHAQRQSHHAVALSDIYSEDYRIVNRSGGHAASAFHTSVLQRKRSAHPLSTRIRKIKPSLREDIVDTPNPTMPLSRDAPTHFAPDGDMDMDIDMTDVSSTLSHGPSSHAYMPSLSQHSHASFSVAPLSQQTLAPTEDRNPFPDQDIAAALDDAGMHPSHVPAIFIEGAPYRPQVAPFDSDPLHPAYPPLDLSAPSQTSAPASEVASPEDPGSVVADASKDDRPWKCKIDGCVKAYKNPGGLKYHMQHGHCEDTGDPEINNIIHKPYMCTVPDCGKRYKNLNGLKYHIDVGETDD</sequence>
<dbReference type="PROSITE" id="PS50157">
    <property type="entry name" value="ZINC_FINGER_C2H2_2"/>
    <property type="match status" value="1"/>
</dbReference>
<accession>A0A4P9WKS3</accession>
<dbReference type="AlphaFoldDB" id="A0A4P9WKS3"/>
<dbReference type="SUPFAM" id="SSF57667">
    <property type="entry name" value="beta-beta-alpha zinc fingers"/>
    <property type="match status" value="1"/>
</dbReference>
<dbReference type="OrthoDB" id="3269380at2759"/>
<dbReference type="PANTHER" id="PTHR23057:SF0">
    <property type="entry name" value="JUXTAPOSED WITH ANOTHER ZINC FINGER PROTEIN 1"/>
    <property type="match status" value="1"/>
</dbReference>
<keyword evidence="2" id="KW-0677">Repeat</keyword>
<evidence type="ECO:0000256" key="6">
    <source>
        <dbReference type="SAM" id="MobiDB-lite"/>
    </source>
</evidence>
<evidence type="ECO:0000256" key="4">
    <source>
        <dbReference type="ARBA" id="ARBA00022833"/>
    </source>
</evidence>
<dbReference type="EMBL" id="KZ994246">
    <property type="protein sequence ID" value="RKO93424.1"/>
    <property type="molecule type" value="Genomic_DNA"/>
</dbReference>
<dbReference type="InterPro" id="IPR051580">
    <property type="entry name" value="ZnF-Chromatin_assoc"/>
</dbReference>
<dbReference type="InterPro" id="IPR036236">
    <property type="entry name" value="Znf_C2H2_sf"/>
</dbReference>
<organism evidence="8 9">
    <name type="scientific">Blyttiomyces helicus</name>
    <dbReference type="NCBI Taxonomy" id="388810"/>
    <lineage>
        <taxon>Eukaryota</taxon>
        <taxon>Fungi</taxon>
        <taxon>Fungi incertae sedis</taxon>
        <taxon>Chytridiomycota</taxon>
        <taxon>Chytridiomycota incertae sedis</taxon>
        <taxon>Chytridiomycetes</taxon>
        <taxon>Chytridiomycetes incertae sedis</taxon>
        <taxon>Blyttiomyces</taxon>
    </lineage>
</organism>
<feature type="region of interest" description="Disordered" evidence="6">
    <location>
        <begin position="328"/>
        <end position="371"/>
    </location>
</feature>
<gene>
    <name evidence="8" type="ORF">BDK51DRAFT_26267</name>
</gene>
<dbReference type="Proteomes" id="UP000269721">
    <property type="component" value="Unassembled WGS sequence"/>
</dbReference>
<reference evidence="9" key="1">
    <citation type="journal article" date="2018" name="Nat. Microbiol.">
        <title>Leveraging single-cell genomics to expand the fungal tree of life.</title>
        <authorList>
            <person name="Ahrendt S.R."/>
            <person name="Quandt C.A."/>
            <person name="Ciobanu D."/>
            <person name="Clum A."/>
            <person name="Salamov A."/>
            <person name="Andreopoulos B."/>
            <person name="Cheng J.F."/>
            <person name="Woyke T."/>
            <person name="Pelin A."/>
            <person name="Henrissat B."/>
            <person name="Reynolds N.K."/>
            <person name="Benny G.L."/>
            <person name="Smith M.E."/>
            <person name="James T.Y."/>
            <person name="Grigoriev I.V."/>
        </authorList>
    </citation>
    <scope>NUCLEOTIDE SEQUENCE [LARGE SCALE GENOMIC DNA]</scope>
</reference>
<dbReference type="PROSITE" id="PS00028">
    <property type="entry name" value="ZINC_FINGER_C2H2_1"/>
    <property type="match status" value="1"/>
</dbReference>
<evidence type="ECO:0000256" key="3">
    <source>
        <dbReference type="ARBA" id="ARBA00022771"/>
    </source>
</evidence>
<dbReference type="Gene3D" id="3.30.160.60">
    <property type="entry name" value="Classic Zinc Finger"/>
    <property type="match status" value="2"/>
</dbReference>
<feature type="domain" description="C2H2-type" evidence="7">
    <location>
        <begin position="419"/>
        <end position="447"/>
    </location>
</feature>
<evidence type="ECO:0000313" key="8">
    <source>
        <dbReference type="EMBL" id="RKO93424.1"/>
    </source>
</evidence>
<dbReference type="InterPro" id="IPR013087">
    <property type="entry name" value="Znf_C2H2_type"/>
</dbReference>
<keyword evidence="4" id="KW-0862">Zinc</keyword>
<dbReference type="GO" id="GO:0008270">
    <property type="term" value="F:zinc ion binding"/>
    <property type="evidence" value="ECO:0007669"/>
    <property type="project" value="UniProtKB-KW"/>
</dbReference>
<dbReference type="GO" id="GO:0005634">
    <property type="term" value="C:nucleus"/>
    <property type="evidence" value="ECO:0007669"/>
    <property type="project" value="TreeGrafter"/>
</dbReference>
<keyword evidence="9" id="KW-1185">Reference proteome</keyword>
<keyword evidence="3 5" id="KW-0863">Zinc-finger</keyword>
<evidence type="ECO:0000259" key="7">
    <source>
        <dbReference type="PROSITE" id="PS50157"/>
    </source>
</evidence>
<evidence type="ECO:0000256" key="1">
    <source>
        <dbReference type="ARBA" id="ARBA00022723"/>
    </source>
</evidence>
<proteinExistence type="predicted"/>